<gene>
    <name evidence="2" type="ORF">GCM10023351_22170</name>
</gene>
<dbReference type="Proteomes" id="UP001501645">
    <property type="component" value="Unassembled WGS sequence"/>
</dbReference>
<comment type="caution">
    <text evidence="2">The sequence shown here is derived from an EMBL/GenBank/DDBJ whole genome shotgun (WGS) entry which is preliminary data.</text>
</comment>
<sequence length="413" mass="45188">MSFRDVLRNAAIDLEGVLERFTARSAAKQADKGARKGHILIAGPGEGSIGDEAMYEAFVKTCPGPLTVIARRPEDLLWTSDREDVEYVYLPSLLYGQGGRRAALKTVLTLAQSAESVSLVGADIMDGVYSEFASVRRFRTVAASATCGADARVLGFSWNNAPAPRARRAMQETSAIAQLSARDERSAERLRADGGQRVVTVSDLAFLTEPNVALEDRVLADWVTQQRAEGRQIVLVNANPRQEKRFPGLRDAYVRLIRTLLDDGISCILVPHDSRGGERSEEAYLAGIASEFATETALFHVENAPMPAQVVAIAREVDLVVSGRMHLVVLASVARRATVAFDYQDKFEGLYRLLGYDGRIAGPEGADRLVERVRVALTERESSEDALRASWPEVIRRSTLNLPFDPRTSSGAN</sequence>
<dbReference type="EMBL" id="BAABKO010000004">
    <property type="protein sequence ID" value="GAA4777008.1"/>
    <property type="molecule type" value="Genomic_DNA"/>
</dbReference>
<name>A0ABP9AA19_9MICO</name>
<evidence type="ECO:0000313" key="2">
    <source>
        <dbReference type="EMBL" id="GAA4777008.1"/>
    </source>
</evidence>
<evidence type="ECO:0000259" key="1">
    <source>
        <dbReference type="Pfam" id="PF04230"/>
    </source>
</evidence>
<dbReference type="Pfam" id="PF04230">
    <property type="entry name" value="PS_pyruv_trans"/>
    <property type="match status" value="1"/>
</dbReference>
<keyword evidence="3" id="KW-1185">Reference proteome</keyword>
<dbReference type="GO" id="GO:0016740">
    <property type="term" value="F:transferase activity"/>
    <property type="evidence" value="ECO:0007669"/>
    <property type="project" value="UniProtKB-KW"/>
</dbReference>
<accession>A0ABP9AA19</accession>
<proteinExistence type="predicted"/>
<organism evidence="2 3">
    <name type="scientific">Microbacterium gilvum</name>
    <dbReference type="NCBI Taxonomy" id="1336204"/>
    <lineage>
        <taxon>Bacteria</taxon>
        <taxon>Bacillati</taxon>
        <taxon>Actinomycetota</taxon>
        <taxon>Actinomycetes</taxon>
        <taxon>Micrococcales</taxon>
        <taxon>Microbacteriaceae</taxon>
        <taxon>Microbacterium</taxon>
    </lineage>
</organism>
<keyword evidence="2" id="KW-0808">Transferase</keyword>
<dbReference type="RefSeq" id="WP_345439133.1">
    <property type="nucleotide sequence ID" value="NZ_BAABKO010000004.1"/>
</dbReference>
<evidence type="ECO:0000313" key="3">
    <source>
        <dbReference type="Proteomes" id="UP001501645"/>
    </source>
</evidence>
<protein>
    <submittedName>
        <fullName evidence="2">Polysaccharide pyruvyl transferase family protein</fullName>
    </submittedName>
</protein>
<reference evidence="3" key="1">
    <citation type="journal article" date="2019" name="Int. J. Syst. Evol. Microbiol.">
        <title>The Global Catalogue of Microorganisms (GCM) 10K type strain sequencing project: providing services to taxonomists for standard genome sequencing and annotation.</title>
        <authorList>
            <consortium name="The Broad Institute Genomics Platform"/>
            <consortium name="The Broad Institute Genome Sequencing Center for Infectious Disease"/>
            <person name="Wu L."/>
            <person name="Ma J."/>
        </authorList>
    </citation>
    <scope>NUCLEOTIDE SEQUENCE [LARGE SCALE GENOMIC DNA]</scope>
    <source>
        <strain evidence="3">JCM 18537</strain>
    </source>
</reference>
<dbReference type="PANTHER" id="PTHR36836">
    <property type="entry name" value="COLANIC ACID BIOSYNTHESIS PROTEIN WCAK"/>
    <property type="match status" value="1"/>
</dbReference>
<dbReference type="InterPro" id="IPR007345">
    <property type="entry name" value="Polysacch_pyruvyl_Trfase"/>
</dbReference>
<feature type="domain" description="Polysaccharide pyruvyl transferase" evidence="1">
    <location>
        <begin position="114"/>
        <end position="344"/>
    </location>
</feature>
<dbReference type="PANTHER" id="PTHR36836:SF1">
    <property type="entry name" value="COLANIC ACID BIOSYNTHESIS PROTEIN WCAK"/>
    <property type="match status" value="1"/>
</dbReference>